<proteinExistence type="predicted"/>
<feature type="region of interest" description="Disordered" evidence="7">
    <location>
        <begin position="392"/>
        <end position="419"/>
    </location>
</feature>
<evidence type="ECO:0000256" key="4">
    <source>
        <dbReference type="ARBA" id="ARBA00023254"/>
    </source>
</evidence>
<keyword evidence="11" id="KW-1185">Reference proteome</keyword>
<dbReference type="Gene3D" id="3.30.40.10">
    <property type="entry name" value="Zinc/RING finger domain, C3HC4 (zinc finger)"/>
    <property type="match status" value="1"/>
</dbReference>
<dbReference type="EMBL" id="JAKKPZ010000040">
    <property type="protein sequence ID" value="KAI1707509.1"/>
    <property type="molecule type" value="Genomic_DNA"/>
</dbReference>
<evidence type="ECO:0000256" key="1">
    <source>
        <dbReference type="ARBA" id="ARBA00022723"/>
    </source>
</evidence>
<dbReference type="PROSITE" id="PS00518">
    <property type="entry name" value="ZF_RING_1"/>
    <property type="match status" value="1"/>
</dbReference>
<dbReference type="InterPro" id="IPR001841">
    <property type="entry name" value="Znf_RING"/>
</dbReference>
<name>A0AAD4MX48_9BILA</name>
<feature type="domain" description="RING-type" evidence="9">
    <location>
        <begin position="6"/>
        <end position="55"/>
    </location>
</feature>
<keyword evidence="8" id="KW-1133">Transmembrane helix</keyword>
<protein>
    <submittedName>
        <fullName evidence="10">Zinc-RING finger domain-containing protein</fullName>
    </submittedName>
</protein>
<evidence type="ECO:0000256" key="6">
    <source>
        <dbReference type="SAM" id="Coils"/>
    </source>
</evidence>
<dbReference type="InterPro" id="IPR017907">
    <property type="entry name" value="Znf_RING_CS"/>
</dbReference>
<evidence type="ECO:0000256" key="2">
    <source>
        <dbReference type="ARBA" id="ARBA00022771"/>
    </source>
</evidence>
<dbReference type="Pfam" id="PF14634">
    <property type="entry name" value="zf-RING_5"/>
    <property type="match status" value="1"/>
</dbReference>
<reference evidence="10" key="1">
    <citation type="submission" date="2022-01" db="EMBL/GenBank/DDBJ databases">
        <title>Genome Sequence Resource for Two Populations of Ditylenchus destructor, the Migratory Endoparasitic Phytonematode.</title>
        <authorList>
            <person name="Zhang H."/>
            <person name="Lin R."/>
            <person name="Xie B."/>
        </authorList>
    </citation>
    <scope>NUCLEOTIDE SEQUENCE</scope>
    <source>
        <strain evidence="10">BazhouSP</strain>
    </source>
</reference>
<feature type="transmembrane region" description="Helical" evidence="8">
    <location>
        <begin position="353"/>
        <end position="376"/>
    </location>
</feature>
<keyword evidence="6" id="KW-0175">Coiled coil</keyword>
<dbReference type="SUPFAM" id="SSF82671">
    <property type="entry name" value="SEA domain"/>
    <property type="match status" value="1"/>
</dbReference>
<evidence type="ECO:0000256" key="8">
    <source>
        <dbReference type="SAM" id="Phobius"/>
    </source>
</evidence>
<accession>A0AAD4MX48</accession>
<dbReference type="GO" id="GO:0007129">
    <property type="term" value="P:homologous chromosome pairing at meiosis"/>
    <property type="evidence" value="ECO:0007669"/>
    <property type="project" value="TreeGrafter"/>
</dbReference>
<dbReference type="Proteomes" id="UP001201812">
    <property type="component" value="Unassembled WGS sequence"/>
</dbReference>
<comment type="caution">
    <text evidence="10">The sequence shown here is derived from an EMBL/GenBank/DDBJ whole genome shotgun (WGS) entry which is preliminary data.</text>
</comment>
<feature type="compositionally biased region" description="Pro residues" evidence="7">
    <location>
        <begin position="396"/>
        <end position="419"/>
    </location>
</feature>
<dbReference type="PANTHER" id="PTHR22663">
    <property type="entry name" value="RING FINGER PROTEIN NARYA-RELATED"/>
    <property type="match status" value="1"/>
</dbReference>
<evidence type="ECO:0000256" key="3">
    <source>
        <dbReference type="ARBA" id="ARBA00022833"/>
    </source>
</evidence>
<dbReference type="GO" id="GO:0008270">
    <property type="term" value="F:zinc ion binding"/>
    <property type="evidence" value="ECO:0007669"/>
    <property type="project" value="UniProtKB-KW"/>
</dbReference>
<dbReference type="PROSITE" id="PS50089">
    <property type="entry name" value="ZF_RING_2"/>
    <property type="match status" value="1"/>
</dbReference>
<dbReference type="InterPro" id="IPR036364">
    <property type="entry name" value="SEA_dom_sf"/>
</dbReference>
<dbReference type="GO" id="GO:0000795">
    <property type="term" value="C:synaptonemal complex"/>
    <property type="evidence" value="ECO:0007669"/>
    <property type="project" value="InterPro"/>
</dbReference>
<evidence type="ECO:0000256" key="7">
    <source>
        <dbReference type="SAM" id="MobiDB-lite"/>
    </source>
</evidence>
<organism evidence="10 11">
    <name type="scientific">Ditylenchus destructor</name>
    <dbReference type="NCBI Taxonomy" id="166010"/>
    <lineage>
        <taxon>Eukaryota</taxon>
        <taxon>Metazoa</taxon>
        <taxon>Ecdysozoa</taxon>
        <taxon>Nematoda</taxon>
        <taxon>Chromadorea</taxon>
        <taxon>Rhabditida</taxon>
        <taxon>Tylenchina</taxon>
        <taxon>Tylenchomorpha</taxon>
        <taxon>Sphaerularioidea</taxon>
        <taxon>Anguinidae</taxon>
        <taxon>Anguininae</taxon>
        <taxon>Ditylenchus</taxon>
    </lineage>
</organism>
<keyword evidence="1" id="KW-0479">Metal-binding</keyword>
<dbReference type="GO" id="GO:0019789">
    <property type="term" value="F:SUMO transferase activity"/>
    <property type="evidence" value="ECO:0007669"/>
    <property type="project" value="InterPro"/>
</dbReference>
<evidence type="ECO:0000256" key="5">
    <source>
        <dbReference type="PROSITE-ProRule" id="PRU00175"/>
    </source>
</evidence>
<keyword evidence="4" id="KW-0469">Meiosis</keyword>
<evidence type="ECO:0000313" key="11">
    <source>
        <dbReference type="Proteomes" id="UP001201812"/>
    </source>
</evidence>
<evidence type="ECO:0000313" key="10">
    <source>
        <dbReference type="EMBL" id="KAI1707509.1"/>
    </source>
</evidence>
<feature type="coiled-coil region" evidence="6">
    <location>
        <begin position="139"/>
        <end position="173"/>
    </location>
</feature>
<keyword evidence="3" id="KW-0862">Zinc</keyword>
<dbReference type="InterPro" id="IPR042123">
    <property type="entry name" value="Zip3/RNF212-like"/>
</dbReference>
<dbReference type="PANTHER" id="PTHR22663:SF17">
    <property type="entry name" value="RING FINGER PROTEIN NARYA-RELATED"/>
    <property type="match status" value="1"/>
</dbReference>
<evidence type="ECO:0000259" key="9">
    <source>
        <dbReference type="PROSITE" id="PS50089"/>
    </source>
</evidence>
<sequence>MDFLHCNTCYATPSNEQQPNLVFYFGSCGHLFCYKCLRSQELSPPRKLTTCHVCKKGCNYVVINREMKPDLQMYFRNPRDLATQFLQKMKQVLDFQAQQRASLQKYKEERMNKAIRFAKCAQAEITKRTEMERNFNAERHKMKTELEQQREHSKNLEEMIAEKNREIQQMRQQMTPGSAHRNKTSNIGPSLTGVTPINTLSFINCATSTPINGHIFGGGGADGLIGERNRFGSSNDRQYSPFAGHPAEFDSPISGNYMNTPAILAGGSIHSNFSAVHQQTSYEPGTGAAFMAQSGWHNRDPYGRPRTVTTTSHTVGPGTGLMGTQTYGGGQRTAANLPPHSVKFSQSPDYKTIYMIALIVVSILLVGLILLIIILFSTKVFIMNSAPAVPLSNPATPSPPLSSHPPPLIEPSAPPAPSMPPHQSLYPNLGAQTTTYGEKLQTRSFECEFYILEQANTAYNNTDSFEYNQAIQIIQSALATMFDGSSLRDLSPSVTVDRIENGENDLRVVFHISIMVPAQSSIHADSMKGVLMTESVFLESLLNHTKLDQTRITVRQTHISNNA</sequence>
<keyword evidence="2 5" id="KW-0863">Zinc-finger</keyword>
<dbReference type="InterPro" id="IPR013083">
    <property type="entry name" value="Znf_RING/FYVE/PHD"/>
</dbReference>
<gene>
    <name evidence="10" type="ORF">DdX_12344</name>
</gene>
<dbReference type="GO" id="GO:0007131">
    <property type="term" value="P:reciprocal meiotic recombination"/>
    <property type="evidence" value="ECO:0007669"/>
    <property type="project" value="InterPro"/>
</dbReference>
<keyword evidence="8" id="KW-0812">Transmembrane</keyword>
<dbReference type="GO" id="GO:0016925">
    <property type="term" value="P:protein sumoylation"/>
    <property type="evidence" value="ECO:0007669"/>
    <property type="project" value="TreeGrafter"/>
</dbReference>
<keyword evidence="8" id="KW-0472">Membrane</keyword>
<dbReference type="AlphaFoldDB" id="A0AAD4MX48"/>